<comment type="caution">
    <text evidence="2">The sequence shown here is derived from an EMBL/GenBank/DDBJ whole genome shotgun (WGS) entry which is preliminary data.</text>
</comment>
<evidence type="ECO:0000256" key="1">
    <source>
        <dbReference type="SAM" id="MobiDB-lite"/>
    </source>
</evidence>
<dbReference type="RefSeq" id="XP_044716896.1">
    <property type="nucleotide sequence ID" value="XM_044868315.1"/>
</dbReference>
<sequence length="92" mass="10715">MEFIREYGIATKVGYFMMDNATNMNTMIDKVSDDLEHEFEVFYDPLPHRLRCFGHIINLAVMEFLMESDHPQQIPTTDRPTTKLSNGESEGR</sequence>
<dbReference type="AlphaFoldDB" id="A0A9P8MNC8"/>
<dbReference type="OrthoDB" id="4924145at2759"/>
<reference evidence="2" key="1">
    <citation type="submission" date="2021-09" db="EMBL/GenBank/DDBJ databases">
        <title>A high-quality genome of the endoparasitic fungus Hirsutella rhossiliensis with a comparison of Hirsutella genomes reveals transposable elements contributing to genome size variation.</title>
        <authorList>
            <person name="Lin R."/>
            <person name="Jiao Y."/>
            <person name="Sun X."/>
            <person name="Ling J."/>
            <person name="Xie B."/>
            <person name="Cheng X."/>
        </authorList>
    </citation>
    <scope>NUCLEOTIDE SEQUENCE</scope>
    <source>
        <strain evidence="2">HR02</strain>
    </source>
</reference>
<dbReference type="Proteomes" id="UP000824596">
    <property type="component" value="Unassembled WGS sequence"/>
</dbReference>
<evidence type="ECO:0000313" key="3">
    <source>
        <dbReference type="Proteomes" id="UP000824596"/>
    </source>
</evidence>
<proteinExistence type="predicted"/>
<protein>
    <submittedName>
        <fullName evidence="2">Uncharacterized protein</fullName>
    </submittedName>
</protein>
<dbReference type="GeneID" id="68358973"/>
<keyword evidence="3" id="KW-1185">Reference proteome</keyword>
<accession>A0A9P8MNC8</accession>
<gene>
    <name evidence="2" type="ORF">HRG_09844</name>
</gene>
<name>A0A9P8MNC8_9HYPO</name>
<feature type="compositionally biased region" description="Polar residues" evidence="1">
    <location>
        <begin position="71"/>
        <end position="92"/>
    </location>
</feature>
<dbReference type="EMBL" id="JAIZPD010000013">
    <property type="protein sequence ID" value="KAH0959383.1"/>
    <property type="molecule type" value="Genomic_DNA"/>
</dbReference>
<feature type="region of interest" description="Disordered" evidence="1">
    <location>
        <begin position="70"/>
        <end position="92"/>
    </location>
</feature>
<evidence type="ECO:0000313" key="2">
    <source>
        <dbReference type="EMBL" id="KAH0959383.1"/>
    </source>
</evidence>
<organism evidence="2 3">
    <name type="scientific">Hirsutella rhossiliensis</name>
    <dbReference type="NCBI Taxonomy" id="111463"/>
    <lineage>
        <taxon>Eukaryota</taxon>
        <taxon>Fungi</taxon>
        <taxon>Dikarya</taxon>
        <taxon>Ascomycota</taxon>
        <taxon>Pezizomycotina</taxon>
        <taxon>Sordariomycetes</taxon>
        <taxon>Hypocreomycetidae</taxon>
        <taxon>Hypocreales</taxon>
        <taxon>Ophiocordycipitaceae</taxon>
        <taxon>Hirsutella</taxon>
    </lineage>
</organism>